<evidence type="ECO:0000313" key="3">
    <source>
        <dbReference type="EMBL" id="KAJ2898288.1"/>
    </source>
</evidence>
<feature type="chain" id="PRO_5042290685" evidence="2">
    <location>
        <begin position="19"/>
        <end position="156"/>
    </location>
</feature>
<protein>
    <submittedName>
        <fullName evidence="3">Uncharacterized protein</fullName>
    </submittedName>
</protein>
<evidence type="ECO:0000256" key="1">
    <source>
        <dbReference type="SAM" id="Phobius"/>
    </source>
</evidence>
<gene>
    <name evidence="3" type="ORF">MKZ38_004013</name>
</gene>
<keyword evidence="1" id="KW-0812">Transmembrane</keyword>
<keyword evidence="1" id="KW-0472">Membrane</keyword>
<sequence length="156" mass="17426">MRFTTIFTLFMAAQLGSASFFRWLFEPMAACAKKEKSLASQQTQAQQHNQYNYATPWCNDANASTETPRNGVCSPKQAPATAAFHTVEPSSPLYDDDDSEEGFVIVIPDAWIHPSKPMKIFYALFVVTVGPILTGLVIPLFLPLLIPVFLVKIYFM</sequence>
<keyword evidence="2" id="KW-0732">Signal</keyword>
<reference evidence="3" key="1">
    <citation type="submission" date="2022-07" db="EMBL/GenBank/DDBJ databases">
        <title>Draft genome sequence of Zalerion maritima ATCC 34329, a (micro)plastics degrading marine fungus.</title>
        <authorList>
            <person name="Paco A."/>
            <person name="Goncalves M.F.M."/>
            <person name="Rocha-Santos T.A.P."/>
            <person name="Alves A."/>
        </authorList>
    </citation>
    <scope>NUCLEOTIDE SEQUENCE</scope>
    <source>
        <strain evidence="3">ATCC 34329</strain>
    </source>
</reference>
<accession>A0AAD5RMV1</accession>
<dbReference type="Proteomes" id="UP001201980">
    <property type="component" value="Unassembled WGS sequence"/>
</dbReference>
<proteinExistence type="predicted"/>
<evidence type="ECO:0000256" key="2">
    <source>
        <dbReference type="SAM" id="SignalP"/>
    </source>
</evidence>
<name>A0AAD5RMV1_9PEZI</name>
<keyword evidence="4" id="KW-1185">Reference proteome</keyword>
<dbReference type="AlphaFoldDB" id="A0AAD5RMV1"/>
<feature type="transmembrane region" description="Helical" evidence="1">
    <location>
        <begin position="120"/>
        <end position="151"/>
    </location>
</feature>
<comment type="caution">
    <text evidence="3">The sequence shown here is derived from an EMBL/GenBank/DDBJ whole genome shotgun (WGS) entry which is preliminary data.</text>
</comment>
<evidence type="ECO:0000313" key="4">
    <source>
        <dbReference type="Proteomes" id="UP001201980"/>
    </source>
</evidence>
<keyword evidence="1" id="KW-1133">Transmembrane helix</keyword>
<organism evidence="3 4">
    <name type="scientific">Zalerion maritima</name>
    <dbReference type="NCBI Taxonomy" id="339359"/>
    <lineage>
        <taxon>Eukaryota</taxon>
        <taxon>Fungi</taxon>
        <taxon>Dikarya</taxon>
        <taxon>Ascomycota</taxon>
        <taxon>Pezizomycotina</taxon>
        <taxon>Sordariomycetes</taxon>
        <taxon>Lulworthiomycetidae</taxon>
        <taxon>Lulworthiales</taxon>
        <taxon>Lulworthiaceae</taxon>
        <taxon>Zalerion</taxon>
    </lineage>
</organism>
<dbReference type="EMBL" id="JAKWBI020000237">
    <property type="protein sequence ID" value="KAJ2898288.1"/>
    <property type="molecule type" value="Genomic_DNA"/>
</dbReference>
<feature type="signal peptide" evidence="2">
    <location>
        <begin position="1"/>
        <end position="18"/>
    </location>
</feature>